<gene>
    <name evidence="5" type="ORF">SAMN05421858_3192</name>
</gene>
<protein>
    <submittedName>
        <fullName evidence="5">Carbohydrate ABC transporter substrate-binding protein, CUT1 family</fullName>
    </submittedName>
</protein>
<dbReference type="Gene3D" id="3.40.190.10">
    <property type="entry name" value="Periplasmic binding protein-like II"/>
    <property type="match status" value="2"/>
</dbReference>
<feature type="region of interest" description="Disordered" evidence="4">
    <location>
        <begin position="30"/>
        <end position="51"/>
    </location>
</feature>
<evidence type="ECO:0000256" key="2">
    <source>
        <dbReference type="ARBA" id="ARBA00022448"/>
    </source>
</evidence>
<dbReference type="EMBL" id="FTNO01000003">
    <property type="protein sequence ID" value="SIR66049.1"/>
    <property type="molecule type" value="Genomic_DNA"/>
</dbReference>
<accession>A0A1N7CR16</accession>
<dbReference type="PANTHER" id="PTHR43649">
    <property type="entry name" value="ARABINOSE-BINDING PROTEIN-RELATED"/>
    <property type="match status" value="1"/>
</dbReference>
<dbReference type="SUPFAM" id="SSF53850">
    <property type="entry name" value="Periplasmic binding protein-like II"/>
    <property type="match status" value="1"/>
</dbReference>
<dbReference type="OrthoDB" id="30637at2157"/>
<dbReference type="RefSeq" id="WP_076431139.1">
    <property type="nucleotide sequence ID" value="NZ_FTNO01000003.1"/>
</dbReference>
<feature type="compositionally biased region" description="Gly residues" evidence="4">
    <location>
        <begin position="31"/>
        <end position="46"/>
    </location>
</feature>
<comment type="subcellular location">
    <subcellularLocation>
        <location evidence="1">Cell envelope</location>
    </subcellularLocation>
</comment>
<name>A0A1N7CR16_9EURY</name>
<dbReference type="Pfam" id="PF13416">
    <property type="entry name" value="SBP_bac_8"/>
    <property type="match status" value="1"/>
</dbReference>
<keyword evidence="2" id="KW-0813">Transport</keyword>
<evidence type="ECO:0000313" key="6">
    <source>
        <dbReference type="Proteomes" id="UP000186914"/>
    </source>
</evidence>
<dbReference type="PROSITE" id="PS51257">
    <property type="entry name" value="PROKAR_LIPOPROTEIN"/>
    <property type="match status" value="1"/>
</dbReference>
<dbReference type="InterPro" id="IPR050490">
    <property type="entry name" value="Bact_solute-bd_prot1"/>
</dbReference>
<evidence type="ECO:0000256" key="1">
    <source>
        <dbReference type="ARBA" id="ARBA00004196"/>
    </source>
</evidence>
<proteinExistence type="predicted"/>
<reference evidence="6" key="1">
    <citation type="submission" date="2017-01" db="EMBL/GenBank/DDBJ databases">
        <authorList>
            <person name="Varghese N."/>
            <person name="Submissions S."/>
        </authorList>
    </citation>
    <scope>NUCLEOTIDE SEQUENCE [LARGE SCALE GENOMIC DNA]</scope>
    <source>
        <strain evidence="6">CGMCC 1.7737</strain>
    </source>
</reference>
<dbReference type="CDD" id="cd14748">
    <property type="entry name" value="PBP2_UgpB"/>
    <property type="match status" value="1"/>
</dbReference>
<dbReference type="InterPro" id="IPR006059">
    <property type="entry name" value="SBP"/>
</dbReference>
<organism evidence="5 6">
    <name type="scientific">Haladaptatus litoreus</name>
    <dbReference type="NCBI Taxonomy" id="553468"/>
    <lineage>
        <taxon>Archaea</taxon>
        <taxon>Methanobacteriati</taxon>
        <taxon>Methanobacteriota</taxon>
        <taxon>Stenosarchaea group</taxon>
        <taxon>Halobacteria</taxon>
        <taxon>Halobacteriales</taxon>
        <taxon>Haladaptataceae</taxon>
        <taxon>Haladaptatus</taxon>
    </lineage>
</organism>
<keyword evidence="6" id="KW-1185">Reference proteome</keyword>
<keyword evidence="3" id="KW-0732">Signal</keyword>
<evidence type="ECO:0000313" key="5">
    <source>
        <dbReference type="EMBL" id="SIR66049.1"/>
    </source>
</evidence>
<dbReference type="PANTHER" id="PTHR43649:SF31">
    <property type="entry name" value="SN-GLYCEROL-3-PHOSPHATE-BINDING PERIPLASMIC PROTEIN UGPB"/>
    <property type="match status" value="1"/>
</dbReference>
<dbReference type="AlphaFoldDB" id="A0A1N7CR16"/>
<sequence>MTRKFQMDGIDRRKFVTTLATAGTLGIAGCSSGGSDGQGSGGGGGSASNPTSLTVTGWSSYEDASGEFKQLVNEYDQNHDDVKTEYSGIVSKYEQKLKTEVGSGNAPDVFWLDSSYFASFADSDVLLNLQSLVDSGYTDDIFDPLMEVFNYEGTQYGIPKDFNTLQMFYNKDHFEQAGISEPPKTWSEFRTALEKIKQNVDGVAPLAVFANARLWWAMVFQNGGRILSKDGSEAVLASDANVEALQFLVDLSKDGLAKRPDQTGTDWHGPTIGEEKAAVTTMGAWGLGYLGDNHPEVDKKIDIAHLPIPEGGQKSTTAYVVSYSAYANTKNPDATKDLLKHLTSAEAHEMYASGGGVLTPRKSQQDSDYYNSHPRLQTFLKAGEWSKPWSYGPKTAEIINRVNPELEGAMLGKKSPRKALETAQQKINSEVMN</sequence>
<dbReference type="Proteomes" id="UP000186914">
    <property type="component" value="Unassembled WGS sequence"/>
</dbReference>
<evidence type="ECO:0000256" key="4">
    <source>
        <dbReference type="SAM" id="MobiDB-lite"/>
    </source>
</evidence>
<evidence type="ECO:0000256" key="3">
    <source>
        <dbReference type="ARBA" id="ARBA00022729"/>
    </source>
</evidence>